<gene>
    <name evidence="6" type="ORF">E4L96_05470</name>
</gene>
<dbReference type="EMBL" id="SPVF01000076">
    <property type="protein sequence ID" value="TFW25526.1"/>
    <property type="molecule type" value="Genomic_DNA"/>
</dbReference>
<comment type="catalytic activity">
    <reaction evidence="2">
        <text>4-(gamma-L-glutamylamino)butanoate + H2O = 4-aminobutanoate + L-glutamate</text>
        <dbReference type="Rhea" id="RHEA:19737"/>
        <dbReference type="ChEBI" id="CHEBI:15377"/>
        <dbReference type="ChEBI" id="CHEBI:29985"/>
        <dbReference type="ChEBI" id="CHEBI:58800"/>
        <dbReference type="ChEBI" id="CHEBI:59888"/>
        <dbReference type="EC" id="3.5.1.94"/>
    </reaction>
</comment>
<dbReference type="PANTHER" id="PTHR43235:SF1">
    <property type="entry name" value="GLUTAMINE AMIDOTRANSFERASE PB2B2.05-RELATED"/>
    <property type="match status" value="1"/>
</dbReference>
<name>A0A4Y9SME8_9BURK</name>
<keyword evidence="6" id="KW-0378">Hydrolase</keyword>
<comment type="similarity">
    <text evidence="1">Belongs to the peptidase C26 family.</text>
</comment>
<comment type="pathway">
    <text evidence="4">Amine and polyamine degradation; putrescine degradation; 4-aminobutanoate from putrescine: step 4/4.</text>
</comment>
<dbReference type="FunFam" id="3.40.50.880:FF:000030">
    <property type="entry name" value="Gamma-glutamyl-gamma-aminobutyrate hydrolase PuuD"/>
    <property type="match status" value="1"/>
</dbReference>
<organism evidence="6 7">
    <name type="scientific">Zemynaea arenosa</name>
    <dbReference type="NCBI Taxonomy" id="2561931"/>
    <lineage>
        <taxon>Bacteria</taxon>
        <taxon>Pseudomonadati</taxon>
        <taxon>Pseudomonadota</taxon>
        <taxon>Betaproteobacteria</taxon>
        <taxon>Burkholderiales</taxon>
        <taxon>Oxalobacteraceae</taxon>
        <taxon>Telluria group</taxon>
        <taxon>Zemynaea</taxon>
    </lineage>
</organism>
<evidence type="ECO:0000256" key="2">
    <source>
        <dbReference type="ARBA" id="ARBA00052718"/>
    </source>
</evidence>
<dbReference type="SUPFAM" id="SSF52317">
    <property type="entry name" value="Class I glutamine amidotransferase-like"/>
    <property type="match status" value="1"/>
</dbReference>
<protein>
    <recommendedName>
        <fullName evidence="5">gamma-glutamyl-gamma-aminobutyrate hydrolase</fullName>
        <ecNumber evidence="5">3.5.1.94</ecNumber>
    </recommendedName>
</protein>
<dbReference type="AlphaFoldDB" id="A0A4Y9SME8"/>
<evidence type="ECO:0000256" key="4">
    <source>
        <dbReference type="ARBA" id="ARBA00060634"/>
    </source>
</evidence>
<dbReference type="Pfam" id="PF07722">
    <property type="entry name" value="Peptidase_C26"/>
    <property type="match status" value="1"/>
</dbReference>
<dbReference type="PROSITE" id="PS51273">
    <property type="entry name" value="GATASE_TYPE_1"/>
    <property type="match status" value="1"/>
</dbReference>
<proteinExistence type="inferred from homology"/>
<dbReference type="GO" id="GO:0005829">
    <property type="term" value="C:cytosol"/>
    <property type="evidence" value="ECO:0007669"/>
    <property type="project" value="TreeGrafter"/>
</dbReference>
<dbReference type="OrthoDB" id="9813383at2"/>
<dbReference type="Proteomes" id="UP000298438">
    <property type="component" value="Unassembled WGS sequence"/>
</dbReference>
<accession>A0A4Y9SME8</accession>
<evidence type="ECO:0000313" key="7">
    <source>
        <dbReference type="Proteomes" id="UP000298438"/>
    </source>
</evidence>
<reference evidence="6 7" key="1">
    <citation type="submission" date="2019-03" db="EMBL/GenBank/DDBJ databases">
        <title>Draft Genome Sequence of Massilia arenosa sp. nov., a Novel Massilia Species Isolated from a Sandy-loam Maize Soil.</title>
        <authorList>
            <person name="Raths R."/>
            <person name="Peta V."/>
            <person name="Bucking H."/>
        </authorList>
    </citation>
    <scope>NUCLEOTIDE SEQUENCE [LARGE SCALE GENOMIC DNA]</scope>
    <source>
        <strain evidence="6 7">MC02</strain>
    </source>
</reference>
<dbReference type="InterPro" id="IPR029062">
    <property type="entry name" value="Class_I_gatase-like"/>
</dbReference>
<dbReference type="InterPro" id="IPR044668">
    <property type="entry name" value="PuuD-like"/>
</dbReference>
<evidence type="ECO:0000256" key="5">
    <source>
        <dbReference type="ARBA" id="ARBA00066788"/>
    </source>
</evidence>
<dbReference type="GO" id="GO:0006598">
    <property type="term" value="P:polyamine catabolic process"/>
    <property type="evidence" value="ECO:0007669"/>
    <property type="project" value="TreeGrafter"/>
</dbReference>
<dbReference type="GO" id="GO:0033969">
    <property type="term" value="F:gamma-glutamyl-gamma-aminobutyrate hydrolase activity"/>
    <property type="evidence" value="ECO:0007669"/>
    <property type="project" value="UniProtKB-EC"/>
</dbReference>
<dbReference type="EC" id="3.5.1.94" evidence="5"/>
<sequence length="254" mass="27308">MRQPVVLVSACSRRIGSHPYHTVQFKYVDAVVQGSRCAPLILPALGDATDFEAVLASAHGILLTGSASNVDPAYYGQDVRDPSLPQDHGRDATTLPLVRAAIQRGIPMLAVCRGFQEVNVALGGTLHQAVQEVPGYMDHREDPAAPLDEQYGPAHAISLAQGGLLARIMEAGVITVNSLHGQGIAQLAPGLAPEAHADDGLIEAFSYPGSEGFLVGVQWHPEWRIEDNADSMKLFRAFGDACRQYEKWAARRVP</sequence>
<comment type="caution">
    <text evidence="6">The sequence shown here is derived from an EMBL/GenBank/DDBJ whole genome shotgun (WGS) entry which is preliminary data.</text>
</comment>
<evidence type="ECO:0000256" key="3">
    <source>
        <dbReference type="ARBA" id="ARBA00055068"/>
    </source>
</evidence>
<dbReference type="PANTHER" id="PTHR43235">
    <property type="entry name" value="GLUTAMINE AMIDOTRANSFERASE PB2B2.05-RELATED"/>
    <property type="match status" value="1"/>
</dbReference>
<comment type="function">
    <text evidence="3">Involved in the breakdown of putrescine via hydrolysis of the gamma-glutamyl linkage of gamma-glutamyl-gamma-aminobutyrate.</text>
</comment>
<dbReference type="CDD" id="cd01745">
    <property type="entry name" value="GATase1_2"/>
    <property type="match status" value="1"/>
</dbReference>
<keyword evidence="7" id="KW-1185">Reference proteome</keyword>
<dbReference type="InterPro" id="IPR011697">
    <property type="entry name" value="Peptidase_C26"/>
</dbReference>
<dbReference type="Gene3D" id="3.40.50.880">
    <property type="match status" value="1"/>
</dbReference>
<evidence type="ECO:0000256" key="1">
    <source>
        <dbReference type="ARBA" id="ARBA00011083"/>
    </source>
</evidence>
<evidence type="ECO:0000313" key="6">
    <source>
        <dbReference type="EMBL" id="TFW25526.1"/>
    </source>
</evidence>